<dbReference type="InterPro" id="IPR028081">
    <property type="entry name" value="Leu-bd"/>
</dbReference>
<evidence type="ECO:0000313" key="7">
    <source>
        <dbReference type="EMBL" id="MBO8450936.1"/>
    </source>
</evidence>
<name>A0A9D9EMQ6_9SPIR</name>
<dbReference type="InterPro" id="IPR000709">
    <property type="entry name" value="Leu_Ile_Val-bd"/>
</dbReference>
<reference evidence="7" key="1">
    <citation type="submission" date="2020-10" db="EMBL/GenBank/DDBJ databases">
        <authorList>
            <person name="Gilroy R."/>
        </authorList>
    </citation>
    <scope>NUCLEOTIDE SEQUENCE</scope>
    <source>
        <strain evidence="7">B3-4054</strain>
    </source>
</reference>
<dbReference type="AlphaFoldDB" id="A0A9D9EMQ6"/>
<protein>
    <submittedName>
        <fullName evidence="7">ABC transporter substrate-binding protein</fullName>
    </submittedName>
</protein>
<evidence type="ECO:0000256" key="5">
    <source>
        <dbReference type="SAM" id="SignalP"/>
    </source>
</evidence>
<sequence length="385" mass="40883">MNKRFSGAGILTLAACSFLLFSGCGGARDDSVIRIGGIFPLSGEVAVYGVDCRNGVELALSEINAAGGVNGRQLVLIAEDDEGNPEKSVNAYKKLVTRDRVNVIIGSLTSGCTAAVAALAQNQGILQIAPAATGPAITRIGDYIFRACFTDPFQGRVCGRFVTETLGLRNTAVLYDISNDYSSGLYENFKAAVEAAGGTVTAESYSTGDKDFYAQITKIKSVSPEVVYLPDYYSTVALVAKQLRNSGVNVPLVGSDGWDGVTSNAGDEVLNSYYSNHYASDSDDPKVQTFVAAYEAAYNAKPTFGGALGYDCVYMLRDALAKTEDPSDTRALRDAFQATDGSYVTGNLRFDGERNPVKTVTMLEIVKDDSGALTTVYKTSIEPDA</sequence>
<gene>
    <name evidence="7" type="ORF">IAA96_07510</name>
</gene>
<evidence type="ECO:0000256" key="3">
    <source>
        <dbReference type="ARBA" id="ARBA00022729"/>
    </source>
</evidence>
<evidence type="ECO:0000256" key="1">
    <source>
        <dbReference type="ARBA" id="ARBA00010062"/>
    </source>
</evidence>
<comment type="caution">
    <text evidence="7">The sequence shown here is derived from an EMBL/GenBank/DDBJ whole genome shotgun (WGS) entry which is preliminary data.</text>
</comment>
<dbReference type="GO" id="GO:0006865">
    <property type="term" value="P:amino acid transport"/>
    <property type="evidence" value="ECO:0007669"/>
    <property type="project" value="UniProtKB-KW"/>
</dbReference>
<dbReference type="PANTHER" id="PTHR30483">
    <property type="entry name" value="LEUCINE-SPECIFIC-BINDING PROTEIN"/>
    <property type="match status" value="1"/>
</dbReference>
<dbReference type="EMBL" id="JADIMS010000141">
    <property type="protein sequence ID" value="MBO8450936.1"/>
    <property type="molecule type" value="Genomic_DNA"/>
</dbReference>
<evidence type="ECO:0000259" key="6">
    <source>
        <dbReference type="Pfam" id="PF13458"/>
    </source>
</evidence>
<dbReference type="SUPFAM" id="SSF53822">
    <property type="entry name" value="Periplasmic binding protein-like I"/>
    <property type="match status" value="1"/>
</dbReference>
<dbReference type="InterPro" id="IPR028082">
    <property type="entry name" value="Peripla_BP_I"/>
</dbReference>
<dbReference type="PROSITE" id="PS51257">
    <property type="entry name" value="PROKAR_LIPOPROTEIN"/>
    <property type="match status" value="1"/>
</dbReference>
<dbReference type="InterPro" id="IPR051010">
    <property type="entry name" value="BCAA_transport"/>
</dbReference>
<dbReference type="PANTHER" id="PTHR30483:SF6">
    <property type="entry name" value="PERIPLASMIC BINDING PROTEIN OF ABC TRANSPORTER FOR NATURAL AMINO ACIDS"/>
    <property type="match status" value="1"/>
</dbReference>
<dbReference type="Proteomes" id="UP000823616">
    <property type="component" value="Unassembled WGS sequence"/>
</dbReference>
<accession>A0A9D9EMQ6</accession>
<dbReference type="PRINTS" id="PR00337">
    <property type="entry name" value="LEUILEVALBP"/>
</dbReference>
<dbReference type="Gene3D" id="3.40.50.2300">
    <property type="match status" value="2"/>
</dbReference>
<feature type="signal peptide" evidence="5">
    <location>
        <begin position="1"/>
        <end position="27"/>
    </location>
</feature>
<evidence type="ECO:0000256" key="2">
    <source>
        <dbReference type="ARBA" id="ARBA00022448"/>
    </source>
</evidence>
<organism evidence="7 8">
    <name type="scientific">Candidatus Avitreponema avistercoris</name>
    <dbReference type="NCBI Taxonomy" id="2840705"/>
    <lineage>
        <taxon>Bacteria</taxon>
        <taxon>Pseudomonadati</taxon>
        <taxon>Spirochaetota</taxon>
        <taxon>Spirochaetia</taxon>
        <taxon>Spirochaetales</taxon>
        <taxon>Candidatus Avitreponema</taxon>
    </lineage>
</organism>
<dbReference type="Pfam" id="PF13458">
    <property type="entry name" value="Peripla_BP_6"/>
    <property type="match status" value="1"/>
</dbReference>
<comment type="similarity">
    <text evidence="1">Belongs to the leucine-binding protein family.</text>
</comment>
<dbReference type="CDD" id="cd06347">
    <property type="entry name" value="PBP1_ABC_LivK_ligand_binding-like"/>
    <property type="match status" value="1"/>
</dbReference>
<keyword evidence="3 5" id="KW-0732">Signal</keyword>
<proteinExistence type="inferred from homology"/>
<keyword evidence="4" id="KW-0029">Amino-acid transport</keyword>
<evidence type="ECO:0000313" key="8">
    <source>
        <dbReference type="Proteomes" id="UP000823616"/>
    </source>
</evidence>
<keyword evidence="2" id="KW-0813">Transport</keyword>
<feature type="chain" id="PRO_5039573189" evidence="5">
    <location>
        <begin position="28"/>
        <end position="385"/>
    </location>
</feature>
<evidence type="ECO:0000256" key="4">
    <source>
        <dbReference type="ARBA" id="ARBA00022970"/>
    </source>
</evidence>
<feature type="domain" description="Leucine-binding protein" evidence="6">
    <location>
        <begin position="33"/>
        <end position="355"/>
    </location>
</feature>
<reference evidence="7" key="2">
    <citation type="journal article" date="2021" name="PeerJ">
        <title>Extensive microbial diversity within the chicken gut microbiome revealed by metagenomics and culture.</title>
        <authorList>
            <person name="Gilroy R."/>
            <person name="Ravi A."/>
            <person name="Getino M."/>
            <person name="Pursley I."/>
            <person name="Horton D.L."/>
            <person name="Alikhan N.F."/>
            <person name="Baker D."/>
            <person name="Gharbi K."/>
            <person name="Hall N."/>
            <person name="Watson M."/>
            <person name="Adriaenssens E.M."/>
            <person name="Foster-Nyarko E."/>
            <person name="Jarju S."/>
            <person name="Secka A."/>
            <person name="Antonio M."/>
            <person name="Oren A."/>
            <person name="Chaudhuri R.R."/>
            <person name="La Ragione R."/>
            <person name="Hildebrand F."/>
            <person name="Pallen M.J."/>
        </authorList>
    </citation>
    <scope>NUCLEOTIDE SEQUENCE</scope>
    <source>
        <strain evidence="7">B3-4054</strain>
    </source>
</reference>